<sequence>MKPRGCFGESGVDFIYFVFVNILMCTGNPNLKKGLIVREPFATLIAEGKKVWEIRKSRTNVRGRVLIISGGKAVGSAELVDVLGPFTPEELGQHADKHLADVDFLRQYSGGKPLYAWVFRNAEKFKIPRKVRISRGAQVWANVVVEDE</sequence>
<name>A0A1I0Q2E1_9EURY</name>
<evidence type="ECO:0000313" key="2">
    <source>
        <dbReference type="EMBL" id="SEW21049.1"/>
    </source>
</evidence>
<reference evidence="3" key="1">
    <citation type="submission" date="2016-10" db="EMBL/GenBank/DDBJ databases">
        <authorList>
            <person name="Varghese N."/>
            <person name="Submissions S."/>
        </authorList>
    </citation>
    <scope>NUCLEOTIDE SEQUENCE [LARGE SCALE GENOMIC DNA]</scope>
    <source>
        <strain evidence="3">OGL-20</strain>
    </source>
</reference>
<dbReference type="Pfam" id="PF04266">
    <property type="entry name" value="ASCH"/>
    <property type="match status" value="1"/>
</dbReference>
<evidence type="ECO:0000259" key="1">
    <source>
        <dbReference type="SMART" id="SM01022"/>
    </source>
</evidence>
<gene>
    <name evidence="2" type="ORF">SAMN05216170_2123</name>
</gene>
<evidence type="ECO:0000313" key="3">
    <source>
        <dbReference type="Proteomes" id="UP000182125"/>
    </source>
</evidence>
<dbReference type="AlphaFoldDB" id="A0A1I0Q2E1"/>
<feature type="domain" description="ASCH" evidence="1">
    <location>
        <begin position="35"/>
        <end position="123"/>
    </location>
</feature>
<accession>A0A1I0Q2E1</accession>
<dbReference type="SUPFAM" id="SSF88697">
    <property type="entry name" value="PUA domain-like"/>
    <property type="match status" value="1"/>
</dbReference>
<dbReference type="Proteomes" id="UP000182125">
    <property type="component" value="Unassembled WGS sequence"/>
</dbReference>
<dbReference type="SMART" id="SM01022">
    <property type="entry name" value="ASCH"/>
    <property type="match status" value="1"/>
</dbReference>
<proteinExistence type="predicted"/>
<dbReference type="EMBL" id="FOIW01000003">
    <property type="protein sequence ID" value="SEW21049.1"/>
    <property type="molecule type" value="Genomic_DNA"/>
</dbReference>
<dbReference type="InterPro" id="IPR015947">
    <property type="entry name" value="PUA-like_sf"/>
</dbReference>
<protein>
    <submittedName>
        <fullName evidence="2">ASCH domain-containing protein</fullName>
    </submittedName>
</protein>
<dbReference type="Gene3D" id="2.30.130.30">
    <property type="entry name" value="Hypothetical protein"/>
    <property type="match status" value="1"/>
</dbReference>
<dbReference type="InterPro" id="IPR007374">
    <property type="entry name" value="ASCH_domain"/>
</dbReference>
<organism evidence="2 3">
    <name type="scientific">Thermococcus thioreducens</name>
    <dbReference type="NCBI Taxonomy" id="277988"/>
    <lineage>
        <taxon>Archaea</taxon>
        <taxon>Methanobacteriati</taxon>
        <taxon>Methanobacteriota</taxon>
        <taxon>Thermococci</taxon>
        <taxon>Thermococcales</taxon>
        <taxon>Thermococcaceae</taxon>
        <taxon>Thermococcus</taxon>
    </lineage>
</organism>